<feature type="non-terminal residue" evidence="1">
    <location>
        <position position="1"/>
    </location>
</feature>
<evidence type="ECO:0000313" key="1">
    <source>
        <dbReference type="EMBL" id="MBK1726226.1"/>
    </source>
</evidence>
<accession>A0ABS1E3D1</accession>
<dbReference type="PANTHER" id="PTHR43876:SF7">
    <property type="entry name" value="UBIQUINONE BIOSYNTHESIS MONOOXYGENASE COQ6, MITOCHONDRIAL"/>
    <property type="match status" value="1"/>
</dbReference>
<dbReference type="PANTHER" id="PTHR43876">
    <property type="entry name" value="UBIQUINONE BIOSYNTHESIS MONOOXYGENASE COQ6, MITOCHONDRIAL"/>
    <property type="match status" value="1"/>
</dbReference>
<evidence type="ECO:0000313" key="2">
    <source>
        <dbReference type="Proteomes" id="UP000738126"/>
    </source>
</evidence>
<keyword evidence="2" id="KW-1185">Reference proteome</keyword>
<dbReference type="SUPFAM" id="SSF51905">
    <property type="entry name" value="FAD/NAD(P)-binding domain"/>
    <property type="match status" value="1"/>
</dbReference>
<name>A0ABS1E3D1_9GAMM</name>
<gene>
    <name evidence="1" type="ORF">CKO13_04135</name>
</gene>
<sequence>PLAGQGLNLALLDAATLAEAVLEARRRGRDPGNAAALRRFERTRRAASWLPSSAVDGLHLLAGHHLPMLGLLRGLGLHGVAQLPAARRAWLRQAMGLTGELPALAHGPEE</sequence>
<protein>
    <recommendedName>
        <fullName evidence="3">2-octaprenyl-3-methyl-6-methoxy-1,4-benzoquinol hydroxylase</fullName>
    </recommendedName>
</protein>
<dbReference type="EMBL" id="NRSH01000029">
    <property type="protein sequence ID" value="MBK1726226.1"/>
    <property type="molecule type" value="Genomic_DNA"/>
</dbReference>
<dbReference type="InterPro" id="IPR051205">
    <property type="entry name" value="UbiH/COQ6_monooxygenase"/>
</dbReference>
<dbReference type="Proteomes" id="UP000738126">
    <property type="component" value="Unassembled WGS sequence"/>
</dbReference>
<proteinExistence type="predicted"/>
<reference evidence="1 2" key="1">
    <citation type="journal article" date="2020" name="Microorganisms">
        <title>Osmotic Adaptation and Compatible Solute Biosynthesis of Phototrophic Bacteria as Revealed from Genome Analyses.</title>
        <authorList>
            <person name="Imhoff J.F."/>
            <person name="Rahn T."/>
            <person name="Kunzel S."/>
            <person name="Keller A."/>
            <person name="Neulinger S.C."/>
        </authorList>
    </citation>
    <scope>NUCLEOTIDE SEQUENCE [LARGE SCALE GENOMIC DNA]</scope>
    <source>
        <strain evidence="1 2">DSM 15116</strain>
    </source>
</reference>
<organism evidence="1 2">
    <name type="scientific">Halorhodospira neutriphila</name>
    <dbReference type="NCBI Taxonomy" id="168379"/>
    <lineage>
        <taxon>Bacteria</taxon>
        <taxon>Pseudomonadati</taxon>
        <taxon>Pseudomonadota</taxon>
        <taxon>Gammaproteobacteria</taxon>
        <taxon>Chromatiales</taxon>
        <taxon>Ectothiorhodospiraceae</taxon>
        <taxon>Halorhodospira</taxon>
    </lineage>
</organism>
<dbReference type="InterPro" id="IPR036188">
    <property type="entry name" value="FAD/NAD-bd_sf"/>
</dbReference>
<comment type="caution">
    <text evidence="1">The sequence shown here is derived from an EMBL/GenBank/DDBJ whole genome shotgun (WGS) entry which is preliminary data.</text>
</comment>
<evidence type="ECO:0008006" key="3">
    <source>
        <dbReference type="Google" id="ProtNLM"/>
    </source>
</evidence>
<dbReference type="Gene3D" id="3.50.50.60">
    <property type="entry name" value="FAD/NAD(P)-binding domain"/>
    <property type="match status" value="1"/>
</dbReference>